<gene>
    <name evidence="1" type="ORF">HD593_012101</name>
</gene>
<accession>A0A7X0P8X8</accession>
<protein>
    <submittedName>
        <fullName evidence="1">Uncharacterized protein</fullName>
    </submittedName>
</protein>
<comment type="caution">
    <text evidence="1">The sequence shown here is derived from an EMBL/GenBank/DDBJ whole genome shotgun (WGS) entry which is preliminary data.</text>
</comment>
<dbReference type="RefSeq" id="WP_185112798.1">
    <property type="nucleotide sequence ID" value="NZ_JACHMI010000002.1"/>
</dbReference>
<sequence>MTSTLIGLLLAARPAWVTRVQLRTAEDGDCFDLRHLTAALTLGDGDNDAEISEVEEYPAARLIVGRLSHPGDRPRNELAAALLSHYFPPAANRWWLDIRGGVIITGLCQCGAPADLPNPVYDTARVVSALRGTR</sequence>
<dbReference type="Proteomes" id="UP000565579">
    <property type="component" value="Unassembled WGS sequence"/>
</dbReference>
<dbReference type="EMBL" id="JACHMI010000002">
    <property type="protein sequence ID" value="MBB6557211.1"/>
    <property type="molecule type" value="Genomic_DNA"/>
</dbReference>
<keyword evidence="2" id="KW-1185">Reference proteome</keyword>
<dbReference type="AlphaFoldDB" id="A0A7X0P8X8"/>
<evidence type="ECO:0000313" key="1">
    <source>
        <dbReference type="EMBL" id="MBB6557211.1"/>
    </source>
</evidence>
<evidence type="ECO:0000313" key="2">
    <source>
        <dbReference type="Proteomes" id="UP000565579"/>
    </source>
</evidence>
<reference evidence="1 2" key="1">
    <citation type="submission" date="2020-08" db="EMBL/GenBank/DDBJ databases">
        <title>Sequencing the genomes of 1000 actinobacteria strains.</title>
        <authorList>
            <person name="Klenk H.-P."/>
        </authorList>
    </citation>
    <scope>NUCLEOTIDE SEQUENCE [LARGE SCALE GENOMIC DNA]</scope>
    <source>
        <strain evidence="1 2">DSM 43768</strain>
    </source>
</reference>
<organism evidence="1 2">
    <name type="scientific">Nonomuraea rubra</name>
    <dbReference type="NCBI Taxonomy" id="46180"/>
    <lineage>
        <taxon>Bacteria</taxon>
        <taxon>Bacillati</taxon>
        <taxon>Actinomycetota</taxon>
        <taxon>Actinomycetes</taxon>
        <taxon>Streptosporangiales</taxon>
        <taxon>Streptosporangiaceae</taxon>
        <taxon>Nonomuraea</taxon>
    </lineage>
</organism>
<name>A0A7X0P8X8_9ACTN</name>
<proteinExistence type="predicted"/>